<dbReference type="Proteomes" id="UP000292884">
    <property type="component" value="Unassembled WGS sequence"/>
</dbReference>
<sequence>MKSLFNPQERQEIIDRITSLNEDSEREWGKMSASQMLLHAQAPIKVSIGELKLNTNLIFMILGPIIKKKLMKEESFEKNLPTHKSFIVSFDPNLEAEKQNLINLINKFDAQKHNLAIKHPIFGKMSTQQWDVLLWKHTDHHLRQFGV</sequence>
<organism evidence="1 2">
    <name type="scientific">Pedobacter frigiditerrae</name>
    <dbReference type="NCBI Taxonomy" id="2530452"/>
    <lineage>
        <taxon>Bacteria</taxon>
        <taxon>Pseudomonadati</taxon>
        <taxon>Bacteroidota</taxon>
        <taxon>Sphingobacteriia</taxon>
        <taxon>Sphingobacteriales</taxon>
        <taxon>Sphingobacteriaceae</taxon>
        <taxon>Pedobacter</taxon>
    </lineage>
</organism>
<dbReference type="EMBL" id="SJSK01000001">
    <property type="protein sequence ID" value="TCC93407.1"/>
    <property type="molecule type" value="Genomic_DNA"/>
</dbReference>
<accession>A0A4R0N256</accession>
<gene>
    <name evidence="1" type="ORF">EZ428_01140</name>
</gene>
<comment type="caution">
    <text evidence="1">The sequence shown here is derived from an EMBL/GenBank/DDBJ whole genome shotgun (WGS) entry which is preliminary data.</text>
</comment>
<dbReference type="Gene3D" id="1.20.120.450">
    <property type="entry name" value="dinb family like domain"/>
    <property type="match status" value="1"/>
</dbReference>
<dbReference type="OrthoDB" id="2599194at2"/>
<name>A0A4R0N256_9SPHI</name>
<evidence type="ECO:0000313" key="2">
    <source>
        <dbReference type="Proteomes" id="UP000292884"/>
    </source>
</evidence>
<keyword evidence="2" id="KW-1185">Reference proteome</keyword>
<evidence type="ECO:0000313" key="1">
    <source>
        <dbReference type="EMBL" id="TCC93407.1"/>
    </source>
</evidence>
<reference evidence="1 2" key="1">
    <citation type="submission" date="2019-02" db="EMBL/GenBank/DDBJ databases">
        <title>Pedobacter sp. RP-1-13 sp. nov., isolated from Arctic soil.</title>
        <authorList>
            <person name="Dahal R.H."/>
        </authorList>
    </citation>
    <scope>NUCLEOTIDE SEQUENCE [LARGE SCALE GENOMIC DNA]</scope>
    <source>
        <strain evidence="1 2">RP-1-13</strain>
    </source>
</reference>
<dbReference type="InterPro" id="IPR034660">
    <property type="entry name" value="DinB/YfiT-like"/>
</dbReference>
<proteinExistence type="predicted"/>
<dbReference type="Pfam" id="PF07606">
    <property type="entry name" value="DUF1569"/>
    <property type="match status" value="1"/>
</dbReference>
<protein>
    <submittedName>
        <fullName evidence="1">DUF1569 domain-containing protein</fullName>
    </submittedName>
</protein>
<dbReference type="RefSeq" id="WP_131551276.1">
    <property type="nucleotide sequence ID" value="NZ_SJSK01000001.1"/>
</dbReference>
<dbReference type="AlphaFoldDB" id="A0A4R0N256"/>
<dbReference type="InterPro" id="IPR011463">
    <property type="entry name" value="DUF1569"/>
</dbReference>